<evidence type="ECO:0000259" key="1">
    <source>
        <dbReference type="Pfam" id="PF13460"/>
    </source>
</evidence>
<dbReference type="STRING" id="307507.A0A2V0P2I1"/>
<sequence>MDGGTVVVFGATGGTGRLTMERLLATTRFNVVGAVRRPDALAGFAPEHAASGRFRAVACDLMDPGPGDARLIAALDGAAAAVFAAGVADVWAARRGTTLYSEGGGALLRAMRAAGVRVLVAVTSDGVLDDPAKPAVYRWLVKPLLLRRVYEDMVALEQAIAAASPWLKWAIVRPSRLLDAPPAGAAARQPWIGEGLMPPGSGGWVARGDVAALIVACLEGQARWGRALTITC</sequence>
<evidence type="ECO:0000313" key="3">
    <source>
        <dbReference type="Proteomes" id="UP000247498"/>
    </source>
</evidence>
<protein>
    <recommendedName>
        <fullName evidence="1">NAD(P)-binding domain-containing protein</fullName>
    </recommendedName>
</protein>
<gene>
    <name evidence="2" type="ORF">Rsub_06121</name>
</gene>
<dbReference type="Pfam" id="PF13460">
    <property type="entry name" value="NAD_binding_10"/>
    <property type="match status" value="1"/>
</dbReference>
<feature type="domain" description="NAD(P)-binding" evidence="1">
    <location>
        <begin position="10"/>
        <end position="219"/>
    </location>
</feature>
<evidence type="ECO:0000313" key="2">
    <source>
        <dbReference type="EMBL" id="GBF93789.1"/>
    </source>
</evidence>
<dbReference type="OrthoDB" id="419598at2759"/>
<proteinExistence type="predicted"/>
<comment type="caution">
    <text evidence="2">The sequence shown here is derived from an EMBL/GenBank/DDBJ whole genome shotgun (WGS) entry which is preliminary data.</text>
</comment>
<dbReference type="InterPro" id="IPR036291">
    <property type="entry name" value="NAD(P)-bd_dom_sf"/>
</dbReference>
<keyword evidence="3" id="KW-1185">Reference proteome</keyword>
<dbReference type="PANTHER" id="PTHR15020">
    <property type="entry name" value="FLAVIN REDUCTASE-RELATED"/>
    <property type="match status" value="1"/>
</dbReference>
<dbReference type="InParanoid" id="A0A2V0P2I1"/>
<reference evidence="2 3" key="1">
    <citation type="journal article" date="2018" name="Sci. Rep.">
        <title>Raphidocelis subcapitata (=Pseudokirchneriella subcapitata) provides an insight into genome evolution and environmental adaptations in the Sphaeropleales.</title>
        <authorList>
            <person name="Suzuki S."/>
            <person name="Yamaguchi H."/>
            <person name="Nakajima N."/>
            <person name="Kawachi M."/>
        </authorList>
    </citation>
    <scope>NUCLEOTIDE SEQUENCE [LARGE SCALE GENOMIC DNA]</scope>
    <source>
        <strain evidence="2 3">NIES-35</strain>
    </source>
</reference>
<dbReference type="EMBL" id="BDRX01000044">
    <property type="protein sequence ID" value="GBF93789.1"/>
    <property type="molecule type" value="Genomic_DNA"/>
</dbReference>
<dbReference type="Gene3D" id="3.40.50.720">
    <property type="entry name" value="NAD(P)-binding Rossmann-like Domain"/>
    <property type="match status" value="1"/>
</dbReference>
<name>A0A2V0P2I1_9CHLO</name>
<dbReference type="InterPro" id="IPR016040">
    <property type="entry name" value="NAD(P)-bd_dom"/>
</dbReference>
<accession>A0A2V0P2I1</accession>
<dbReference type="PANTHER" id="PTHR15020:SF50">
    <property type="entry name" value="UPF0659 PROTEIN YMR090W"/>
    <property type="match status" value="1"/>
</dbReference>
<dbReference type="AlphaFoldDB" id="A0A2V0P2I1"/>
<organism evidence="2 3">
    <name type="scientific">Raphidocelis subcapitata</name>
    <dbReference type="NCBI Taxonomy" id="307507"/>
    <lineage>
        <taxon>Eukaryota</taxon>
        <taxon>Viridiplantae</taxon>
        <taxon>Chlorophyta</taxon>
        <taxon>core chlorophytes</taxon>
        <taxon>Chlorophyceae</taxon>
        <taxon>CS clade</taxon>
        <taxon>Sphaeropleales</taxon>
        <taxon>Selenastraceae</taxon>
        <taxon>Raphidocelis</taxon>
    </lineage>
</organism>
<dbReference type="SUPFAM" id="SSF51735">
    <property type="entry name" value="NAD(P)-binding Rossmann-fold domains"/>
    <property type="match status" value="1"/>
</dbReference>
<dbReference type="Proteomes" id="UP000247498">
    <property type="component" value="Unassembled WGS sequence"/>
</dbReference>